<dbReference type="STRING" id="7217.B3MAX2"/>
<protein>
    <recommendedName>
        <fullName evidence="8">Transmembrane protein 65</fullName>
    </recommendedName>
</protein>
<evidence type="ECO:0000256" key="2">
    <source>
        <dbReference type="ARBA" id="ARBA00022692"/>
    </source>
</evidence>
<dbReference type="AlphaFoldDB" id="B3MAX2"/>
<evidence type="ECO:0000256" key="3">
    <source>
        <dbReference type="ARBA" id="ARBA00022989"/>
    </source>
</evidence>
<evidence type="ECO:0000256" key="5">
    <source>
        <dbReference type="SAM" id="Phobius"/>
    </source>
</evidence>
<reference evidence="6 7" key="1">
    <citation type="journal article" date="2007" name="Nature">
        <title>Evolution of genes and genomes on the Drosophila phylogeny.</title>
        <authorList>
            <consortium name="Drosophila 12 Genomes Consortium"/>
            <person name="Clark A.G."/>
            <person name="Eisen M.B."/>
            <person name="Smith D.R."/>
            <person name="Bergman C.M."/>
            <person name="Oliver B."/>
            <person name="Markow T.A."/>
            <person name="Kaufman T.C."/>
            <person name="Kellis M."/>
            <person name="Gelbart W."/>
            <person name="Iyer V.N."/>
            <person name="Pollard D.A."/>
            <person name="Sackton T.B."/>
            <person name="Larracuente A.M."/>
            <person name="Singh N.D."/>
            <person name="Abad J.P."/>
            <person name="Abt D.N."/>
            <person name="Adryan B."/>
            <person name="Aguade M."/>
            <person name="Akashi H."/>
            <person name="Anderson W.W."/>
            <person name="Aquadro C.F."/>
            <person name="Ardell D.H."/>
            <person name="Arguello R."/>
            <person name="Artieri C.G."/>
            <person name="Barbash D.A."/>
            <person name="Barker D."/>
            <person name="Barsanti P."/>
            <person name="Batterham P."/>
            <person name="Batzoglou S."/>
            <person name="Begun D."/>
            <person name="Bhutkar A."/>
            <person name="Blanco E."/>
            <person name="Bosak S.A."/>
            <person name="Bradley R.K."/>
            <person name="Brand A.D."/>
            <person name="Brent M.R."/>
            <person name="Brooks A.N."/>
            <person name="Brown R.H."/>
            <person name="Butlin R.K."/>
            <person name="Caggese C."/>
            <person name="Calvi B.R."/>
            <person name="Bernardo de Carvalho A."/>
            <person name="Caspi A."/>
            <person name="Castrezana S."/>
            <person name="Celniker S.E."/>
            <person name="Chang J.L."/>
            <person name="Chapple C."/>
            <person name="Chatterji S."/>
            <person name="Chinwalla A."/>
            <person name="Civetta A."/>
            <person name="Clifton S.W."/>
            <person name="Comeron J.M."/>
            <person name="Costello J.C."/>
            <person name="Coyne J.A."/>
            <person name="Daub J."/>
            <person name="David R.G."/>
            <person name="Delcher A.L."/>
            <person name="Delehaunty K."/>
            <person name="Do C.B."/>
            <person name="Ebling H."/>
            <person name="Edwards K."/>
            <person name="Eickbush T."/>
            <person name="Evans J.D."/>
            <person name="Filipski A."/>
            <person name="Findeiss S."/>
            <person name="Freyhult E."/>
            <person name="Fulton L."/>
            <person name="Fulton R."/>
            <person name="Garcia A.C."/>
            <person name="Gardiner A."/>
            <person name="Garfield D.A."/>
            <person name="Garvin B.E."/>
            <person name="Gibson G."/>
            <person name="Gilbert D."/>
            <person name="Gnerre S."/>
            <person name="Godfrey J."/>
            <person name="Good R."/>
            <person name="Gotea V."/>
            <person name="Gravely B."/>
            <person name="Greenberg A.J."/>
            <person name="Griffiths-Jones S."/>
            <person name="Gross S."/>
            <person name="Guigo R."/>
            <person name="Gustafson E.A."/>
            <person name="Haerty W."/>
            <person name="Hahn M.W."/>
            <person name="Halligan D.L."/>
            <person name="Halpern A.L."/>
            <person name="Halter G.M."/>
            <person name="Han M.V."/>
            <person name="Heger A."/>
            <person name="Hillier L."/>
            <person name="Hinrichs A.S."/>
            <person name="Holmes I."/>
            <person name="Hoskins R.A."/>
            <person name="Hubisz M.J."/>
            <person name="Hultmark D."/>
            <person name="Huntley M.A."/>
            <person name="Jaffe D.B."/>
            <person name="Jagadeeshan S."/>
            <person name="Jeck W.R."/>
            <person name="Johnson J."/>
            <person name="Jones C.D."/>
            <person name="Jordan W.C."/>
            <person name="Karpen G.H."/>
            <person name="Kataoka E."/>
            <person name="Keightley P.D."/>
            <person name="Kheradpour P."/>
            <person name="Kirkness E.F."/>
            <person name="Koerich L.B."/>
            <person name="Kristiansen K."/>
            <person name="Kudrna D."/>
            <person name="Kulathinal R.J."/>
            <person name="Kumar S."/>
            <person name="Kwok R."/>
            <person name="Lander E."/>
            <person name="Langley C.H."/>
            <person name="Lapoint R."/>
            <person name="Lazzaro B.P."/>
            <person name="Lee S.J."/>
            <person name="Levesque L."/>
            <person name="Li R."/>
            <person name="Lin C.F."/>
            <person name="Lin M.F."/>
            <person name="Lindblad-Toh K."/>
            <person name="Llopart A."/>
            <person name="Long M."/>
            <person name="Low L."/>
            <person name="Lozovsky E."/>
            <person name="Lu J."/>
            <person name="Luo M."/>
            <person name="Machado C.A."/>
            <person name="Makalowski W."/>
            <person name="Marzo M."/>
            <person name="Matsuda M."/>
            <person name="Matzkin L."/>
            <person name="McAllister B."/>
            <person name="McBride C.S."/>
            <person name="McKernan B."/>
            <person name="McKernan K."/>
            <person name="Mendez-Lago M."/>
            <person name="Minx P."/>
            <person name="Mollenhauer M.U."/>
            <person name="Montooth K."/>
            <person name="Mount S.M."/>
            <person name="Mu X."/>
            <person name="Myers E."/>
            <person name="Negre B."/>
            <person name="Newfeld S."/>
            <person name="Nielsen R."/>
            <person name="Noor M.A."/>
            <person name="O'Grady P."/>
            <person name="Pachter L."/>
            <person name="Papaceit M."/>
            <person name="Parisi M.J."/>
            <person name="Parisi M."/>
            <person name="Parts L."/>
            <person name="Pedersen J.S."/>
            <person name="Pesole G."/>
            <person name="Phillippy A.M."/>
            <person name="Ponting C.P."/>
            <person name="Pop M."/>
            <person name="Porcelli D."/>
            <person name="Powell J.R."/>
            <person name="Prohaska S."/>
            <person name="Pruitt K."/>
            <person name="Puig M."/>
            <person name="Quesneville H."/>
            <person name="Ram K.R."/>
            <person name="Rand D."/>
            <person name="Rasmussen M.D."/>
            <person name="Reed L.K."/>
            <person name="Reenan R."/>
            <person name="Reily A."/>
            <person name="Remington K.A."/>
            <person name="Rieger T.T."/>
            <person name="Ritchie M.G."/>
            <person name="Robin C."/>
            <person name="Rogers Y.H."/>
            <person name="Rohde C."/>
            <person name="Rozas J."/>
            <person name="Rubenfield M.J."/>
            <person name="Ruiz A."/>
            <person name="Russo S."/>
            <person name="Salzberg S.L."/>
            <person name="Sanchez-Gracia A."/>
            <person name="Saranga D.J."/>
            <person name="Sato H."/>
            <person name="Schaeffer S.W."/>
            <person name="Schatz M.C."/>
            <person name="Schlenke T."/>
            <person name="Schwartz R."/>
            <person name="Segarra C."/>
            <person name="Singh R.S."/>
            <person name="Sirot L."/>
            <person name="Sirota M."/>
            <person name="Sisneros N.B."/>
            <person name="Smith C.D."/>
            <person name="Smith T.F."/>
            <person name="Spieth J."/>
            <person name="Stage D.E."/>
            <person name="Stark A."/>
            <person name="Stephan W."/>
            <person name="Strausberg R.L."/>
            <person name="Strempel S."/>
            <person name="Sturgill D."/>
            <person name="Sutton G."/>
            <person name="Sutton G.G."/>
            <person name="Tao W."/>
            <person name="Teichmann S."/>
            <person name="Tobari Y.N."/>
            <person name="Tomimura Y."/>
            <person name="Tsolas J.M."/>
            <person name="Valente V.L."/>
            <person name="Venter E."/>
            <person name="Venter J.C."/>
            <person name="Vicario S."/>
            <person name="Vieira F.G."/>
            <person name="Vilella A.J."/>
            <person name="Villasante A."/>
            <person name="Walenz B."/>
            <person name="Wang J."/>
            <person name="Wasserman M."/>
            <person name="Watts T."/>
            <person name="Wilson D."/>
            <person name="Wilson R.K."/>
            <person name="Wing R.A."/>
            <person name="Wolfner M.F."/>
            <person name="Wong A."/>
            <person name="Wong G.K."/>
            <person name="Wu C.I."/>
            <person name="Wu G."/>
            <person name="Yamamoto D."/>
            <person name="Yang H.P."/>
            <person name="Yang S.P."/>
            <person name="Yorke J.A."/>
            <person name="Yoshida K."/>
            <person name="Zdobnov E."/>
            <person name="Zhang P."/>
            <person name="Zhang Y."/>
            <person name="Zimin A.V."/>
            <person name="Baldwin J."/>
            <person name="Abdouelleil A."/>
            <person name="Abdulkadir J."/>
            <person name="Abebe A."/>
            <person name="Abera B."/>
            <person name="Abreu J."/>
            <person name="Acer S.C."/>
            <person name="Aftuck L."/>
            <person name="Alexander A."/>
            <person name="An P."/>
            <person name="Anderson E."/>
            <person name="Anderson S."/>
            <person name="Arachi H."/>
            <person name="Azer M."/>
            <person name="Bachantsang P."/>
            <person name="Barry A."/>
            <person name="Bayul T."/>
            <person name="Berlin A."/>
            <person name="Bessette D."/>
            <person name="Bloom T."/>
            <person name="Blye J."/>
            <person name="Boguslavskiy L."/>
            <person name="Bonnet C."/>
            <person name="Boukhgalter B."/>
            <person name="Bourzgui I."/>
            <person name="Brown A."/>
            <person name="Cahill P."/>
            <person name="Channer S."/>
            <person name="Cheshatsang Y."/>
            <person name="Chuda L."/>
            <person name="Citroen M."/>
            <person name="Collymore A."/>
            <person name="Cooke P."/>
            <person name="Costello M."/>
            <person name="D'Aco K."/>
            <person name="Daza R."/>
            <person name="De Haan G."/>
            <person name="DeGray S."/>
            <person name="DeMaso C."/>
            <person name="Dhargay N."/>
            <person name="Dooley K."/>
            <person name="Dooley E."/>
            <person name="Doricent M."/>
            <person name="Dorje P."/>
            <person name="Dorjee K."/>
            <person name="Dupes A."/>
            <person name="Elong R."/>
            <person name="Falk J."/>
            <person name="Farina A."/>
            <person name="Faro S."/>
            <person name="Ferguson D."/>
            <person name="Fisher S."/>
            <person name="Foley C.D."/>
            <person name="Franke A."/>
            <person name="Friedrich D."/>
            <person name="Gadbois L."/>
            <person name="Gearin G."/>
            <person name="Gearin C.R."/>
            <person name="Giannoukos G."/>
            <person name="Goode T."/>
            <person name="Graham J."/>
            <person name="Grandbois E."/>
            <person name="Grewal S."/>
            <person name="Gyaltsen K."/>
            <person name="Hafez N."/>
            <person name="Hagos B."/>
            <person name="Hall J."/>
            <person name="Henson C."/>
            <person name="Hollinger A."/>
            <person name="Honan T."/>
            <person name="Huard M.D."/>
            <person name="Hughes L."/>
            <person name="Hurhula B."/>
            <person name="Husby M.E."/>
            <person name="Kamat A."/>
            <person name="Kanga B."/>
            <person name="Kashin S."/>
            <person name="Khazanovich D."/>
            <person name="Kisner P."/>
            <person name="Lance K."/>
            <person name="Lara M."/>
            <person name="Lee W."/>
            <person name="Lennon N."/>
            <person name="Letendre F."/>
            <person name="LeVine R."/>
            <person name="Lipovsky A."/>
            <person name="Liu X."/>
            <person name="Liu J."/>
            <person name="Liu S."/>
            <person name="Lokyitsang T."/>
            <person name="Lokyitsang Y."/>
            <person name="Lubonja R."/>
            <person name="Lui A."/>
            <person name="MacDonald P."/>
            <person name="Magnisalis V."/>
            <person name="Maru K."/>
            <person name="Matthews C."/>
            <person name="McCusker W."/>
            <person name="McDonough S."/>
            <person name="Mehta T."/>
            <person name="Meldrim J."/>
            <person name="Meneus L."/>
            <person name="Mihai O."/>
            <person name="Mihalev A."/>
            <person name="Mihova T."/>
            <person name="Mittelman R."/>
            <person name="Mlenga V."/>
            <person name="Montmayeur A."/>
            <person name="Mulrain L."/>
            <person name="Navidi A."/>
            <person name="Naylor J."/>
            <person name="Negash T."/>
            <person name="Nguyen T."/>
            <person name="Nguyen N."/>
            <person name="Nicol R."/>
            <person name="Norbu C."/>
            <person name="Norbu N."/>
            <person name="Novod N."/>
            <person name="O'Neill B."/>
            <person name="Osman S."/>
            <person name="Markiewicz E."/>
            <person name="Oyono O.L."/>
            <person name="Patti C."/>
            <person name="Phunkhang P."/>
            <person name="Pierre F."/>
            <person name="Priest M."/>
            <person name="Raghuraman S."/>
            <person name="Rege F."/>
            <person name="Reyes R."/>
            <person name="Rise C."/>
            <person name="Rogov P."/>
            <person name="Ross K."/>
            <person name="Ryan E."/>
            <person name="Settipalli S."/>
            <person name="Shea T."/>
            <person name="Sherpa N."/>
            <person name="Shi L."/>
            <person name="Shih D."/>
            <person name="Sparrow T."/>
            <person name="Spaulding J."/>
            <person name="Stalker J."/>
            <person name="Stange-Thomann N."/>
            <person name="Stavropoulos S."/>
            <person name="Stone C."/>
            <person name="Strader C."/>
            <person name="Tesfaye S."/>
            <person name="Thomson T."/>
            <person name="Thoulutsang Y."/>
            <person name="Thoulutsang D."/>
            <person name="Topham K."/>
            <person name="Topping I."/>
            <person name="Tsamla T."/>
            <person name="Vassiliev H."/>
            <person name="Vo A."/>
            <person name="Wangchuk T."/>
            <person name="Wangdi T."/>
            <person name="Weiand M."/>
            <person name="Wilkinson J."/>
            <person name="Wilson A."/>
            <person name="Yadav S."/>
            <person name="Young G."/>
            <person name="Yu Q."/>
            <person name="Zembek L."/>
            <person name="Zhong D."/>
            <person name="Zimmer A."/>
            <person name="Zwirko Z."/>
            <person name="Jaffe D.B."/>
            <person name="Alvarez P."/>
            <person name="Brockman W."/>
            <person name="Butler J."/>
            <person name="Chin C."/>
            <person name="Gnerre S."/>
            <person name="Grabherr M."/>
            <person name="Kleber M."/>
            <person name="Mauceli E."/>
            <person name="MacCallum I."/>
        </authorList>
    </citation>
    <scope>NUCLEOTIDE SEQUENCE [LARGE SCALE GENOMIC DNA]</scope>
    <source>
        <strain evidence="7">Tucson 14024-0371.13</strain>
    </source>
</reference>
<keyword evidence="3 5" id="KW-1133">Transmembrane helix</keyword>
<dbReference type="GO" id="GO:0016020">
    <property type="term" value="C:membrane"/>
    <property type="evidence" value="ECO:0007669"/>
    <property type="project" value="UniProtKB-SubCell"/>
</dbReference>
<dbReference type="InterPro" id="IPR019537">
    <property type="entry name" value="TMEM65"/>
</dbReference>
<dbReference type="GO" id="GO:0005739">
    <property type="term" value="C:mitochondrion"/>
    <property type="evidence" value="ECO:0007669"/>
    <property type="project" value="TreeGrafter"/>
</dbReference>
<proteinExistence type="predicted"/>
<sequence length="276" mass="30284">MRRQWLGVLGQLGRHSQTFVTTASRRTPFAYDLHLKSGAFTCRSYSKVNTPHLSSERATELLGNLDDEELKNLRGALGKLDSDKEKKHFESQLAVGSWRTRFGRLSNKPTLGQVDPSGTFCAVPDDWMRKKLLETAPSPTFGQLSSILFVNAVPFIAFGFLDNFIMITAGESIEFYLGHFVVLSTMAAAGLGNTISDVIGIMTATYVESGCEILGLKPPKLTPAQFELKSTKRAASYGRVIGITLGCLLGMCPLWFTDEKKENEDSDSTVAVTVTD</sequence>
<dbReference type="GeneID" id="6506678"/>
<dbReference type="OMA" id="LAAFRWC"/>
<accession>B3MAX2</accession>
<dbReference type="InParanoid" id="B3MAX2"/>
<evidence type="ECO:0000256" key="4">
    <source>
        <dbReference type="ARBA" id="ARBA00023136"/>
    </source>
</evidence>
<feature type="transmembrane region" description="Helical" evidence="5">
    <location>
        <begin position="141"/>
        <end position="161"/>
    </location>
</feature>
<evidence type="ECO:0000256" key="1">
    <source>
        <dbReference type="ARBA" id="ARBA00004141"/>
    </source>
</evidence>
<name>B3MAX2_DROAN</name>
<comment type="subcellular location">
    <subcellularLocation>
        <location evidence="1">Membrane</location>
        <topology evidence="1">Multi-pass membrane protein</topology>
    </subcellularLocation>
</comment>
<dbReference type="PANTHER" id="PTHR21706">
    <property type="entry name" value="TRANSMEMBRANE PROTEIN 65"/>
    <property type="match status" value="1"/>
</dbReference>
<dbReference type="Pfam" id="PF10507">
    <property type="entry name" value="TMEM65"/>
    <property type="match status" value="1"/>
</dbReference>
<feature type="transmembrane region" description="Helical" evidence="5">
    <location>
        <begin position="173"/>
        <end position="192"/>
    </location>
</feature>
<evidence type="ECO:0000313" key="7">
    <source>
        <dbReference type="Proteomes" id="UP000007801"/>
    </source>
</evidence>
<dbReference type="PANTHER" id="PTHR21706:SF15">
    <property type="entry name" value="TRANSMEMBRANE PROTEIN 65"/>
    <property type="match status" value="1"/>
</dbReference>
<feature type="transmembrane region" description="Helical" evidence="5">
    <location>
        <begin position="237"/>
        <end position="256"/>
    </location>
</feature>
<keyword evidence="2 5" id="KW-0812">Transmembrane</keyword>
<dbReference type="FunCoup" id="B3MAX2">
    <property type="interactions" value="10"/>
</dbReference>
<dbReference type="EMBL" id="CH902618">
    <property type="protein sequence ID" value="EDV40238.1"/>
    <property type="molecule type" value="Genomic_DNA"/>
</dbReference>
<dbReference type="Proteomes" id="UP000007801">
    <property type="component" value="Unassembled WGS sequence"/>
</dbReference>
<keyword evidence="7" id="KW-1185">Reference proteome</keyword>
<dbReference type="eggNOG" id="KOG4619">
    <property type="taxonomic scope" value="Eukaryota"/>
</dbReference>
<dbReference type="OrthoDB" id="430821at2759"/>
<dbReference type="PhylomeDB" id="B3MAX2"/>
<dbReference type="HOGENOM" id="CLU_075402_3_0_1"/>
<keyword evidence="4 5" id="KW-0472">Membrane</keyword>
<dbReference type="KEGG" id="dan:6506678"/>
<evidence type="ECO:0000313" key="6">
    <source>
        <dbReference type="EMBL" id="EDV40238.1"/>
    </source>
</evidence>
<gene>
    <name evidence="6" type="primary">Dana\GF24043</name>
    <name evidence="6" type="synonym">dana_GLEANR_8799</name>
    <name evidence="6" type="ORF">GF24043</name>
</gene>
<evidence type="ECO:0008006" key="8">
    <source>
        <dbReference type="Google" id="ProtNLM"/>
    </source>
</evidence>
<organism evidence="6 7">
    <name type="scientific">Drosophila ananassae</name>
    <name type="common">Fruit fly</name>
    <dbReference type="NCBI Taxonomy" id="7217"/>
    <lineage>
        <taxon>Eukaryota</taxon>
        <taxon>Metazoa</taxon>
        <taxon>Ecdysozoa</taxon>
        <taxon>Arthropoda</taxon>
        <taxon>Hexapoda</taxon>
        <taxon>Insecta</taxon>
        <taxon>Pterygota</taxon>
        <taxon>Neoptera</taxon>
        <taxon>Endopterygota</taxon>
        <taxon>Diptera</taxon>
        <taxon>Brachycera</taxon>
        <taxon>Muscomorpha</taxon>
        <taxon>Ephydroidea</taxon>
        <taxon>Drosophilidae</taxon>
        <taxon>Drosophila</taxon>
        <taxon>Sophophora</taxon>
    </lineage>
</organism>